<keyword evidence="2" id="KW-1185">Reference proteome</keyword>
<dbReference type="Proteomes" id="UP001287356">
    <property type="component" value="Unassembled WGS sequence"/>
</dbReference>
<dbReference type="AlphaFoldDB" id="A0AAE0MZA0"/>
<evidence type="ECO:0000313" key="1">
    <source>
        <dbReference type="EMBL" id="KAK3364932.1"/>
    </source>
</evidence>
<evidence type="ECO:0000313" key="2">
    <source>
        <dbReference type="Proteomes" id="UP001287356"/>
    </source>
</evidence>
<reference evidence="1" key="1">
    <citation type="journal article" date="2023" name="Mol. Phylogenet. Evol.">
        <title>Genome-scale phylogeny and comparative genomics of the fungal order Sordariales.</title>
        <authorList>
            <person name="Hensen N."/>
            <person name="Bonometti L."/>
            <person name="Westerberg I."/>
            <person name="Brannstrom I.O."/>
            <person name="Guillou S."/>
            <person name="Cros-Aarteil S."/>
            <person name="Calhoun S."/>
            <person name="Haridas S."/>
            <person name="Kuo A."/>
            <person name="Mondo S."/>
            <person name="Pangilinan J."/>
            <person name="Riley R."/>
            <person name="LaButti K."/>
            <person name="Andreopoulos B."/>
            <person name="Lipzen A."/>
            <person name="Chen C."/>
            <person name="Yan M."/>
            <person name="Daum C."/>
            <person name="Ng V."/>
            <person name="Clum A."/>
            <person name="Steindorff A."/>
            <person name="Ohm R.A."/>
            <person name="Martin F."/>
            <person name="Silar P."/>
            <person name="Natvig D.O."/>
            <person name="Lalanne C."/>
            <person name="Gautier V."/>
            <person name="Ament-Velasquez S.L."/>
            <person name="Kruys A."/>
            <person name="Hutchinson M.I."/>
            <person name="Powell A.J."/>
            <person name="Barry K."/>
            <person name="Miller A.N."/>
            <person name="Grigoriev I.V."/>
            <person name="Debuchy R."/>
            <person name="Gladieux P."/>
            <person name="Hiltunen Thoren M."/>
            <person name="Johannesson H."/>
        </authorList>
    </citation>
    <scope>NUCLEOTIDE SEQUENCE</scope>
    <source>
        <strain evidence="1">CBS 958.72</strain>
    </source>
</reference>
<comment type="caution">
    <text evidence="1">The sequence shown here is derived from an EMBL/GenBank/DDBJ whole genome shotgun (WGS) entry which is preliminary data.</text>
</comment>
<gene>
    <name evidence="1" type="ORF">B0T24DRAFT_598255</name>
</gene>
<dbReference type="EMBL" id="JAULSN010000009">
    <property type="protein sequence ID" value="KAK3364932.1"/>
    <property type="molecule type" value="Genomic_DNA"/>
</dbReference>
<name>A0AAE0MZA0_9PEZI</name>
<protein>
    <submittedName>
        <fullName evidence="1">Uncharacterized protein</fullName>
    </submittedName>
</protein>
<reference evidence="1" key="2">
    <citation type="submission" date="2023-06" db="EMBL/GenBank/DDBJ databases">
        <authorList>
            <consortium name="Lawrence Berkeley National Laboratory"/>
            <person name="Haridas S."/>
            <person name="Hensen N."/>
            <person name="Bonometti L."/>
            <person name="Westerberg I."/>
            <person name="Brannstrom I.O."/>
            <person name="Guillou S."/>
            <person name="Cros-Aarteil S."/>
            <person name="Calhoun S."/>
            <person name="Kuo A."/>
            <person name="Mondo S."/>
            <person name="Pangilinan J."/>
            <person name="Riley R."/>
            <person name="Labutti K."/>
            <person name="Andreopoulos B."/>
            <person name="Lipzen A."/>
            <person name="Chen C."/>
            <person name="Yanf M."/>
            <person name="Daum C."/>
            <person name="Ng V."/>
            <person name="Clum A."/>
            <person name="Steindorff A."/>
            <person name="Ohm R."/>
            <person name="Martin F."/>
            <person name="Silar P."/>
            <person name="Natvig D."/>
            <person name="Lalanne C."/>
            <person name="Gautier V."/>
            <person name="Ament-Velasquez S.L."/>
            <person name="Kruys A."/>
            <person name="Hutchinson M.I."/>
            <person name="Powell A.J."/>
            <person name="Barry K."/>
            <person name="Miller A.N."/>
            <person name="Grigoriev I.V."/>
            <person name="Debuchy R."/>
            <person name="Gladieux P."/>
            <person name="Thoren M.H."/>
            <person name="Johannesson H."/>
        </authorList>
    </citation>
    <scope>NUCLEOTIDE SEQUENCE</scope>
    <source>
        <strain evidence="1">CBS 958.72</strain>
    </source>
</reference>
<sequence>MERFVPAAACWRCWTLVAPASPVQETKSPLPKGFVWQRTASAAQLNFTAAGLDRWLVCWKHIQWPSLGYPYSETVMVRRQYDTTVNSDRVSYPSFPLTIVVVRDICHPSSLALLESTSMGYYTRNTESEP</sequence>
<accession>A0AAE0MZA0</accession>
<proteinExistence type="predicted"/>
<organism evidence="1 2">
    <name type="scientific">Lasiosphaeria ovina</name>
    <dbReference type="NCBI Taxonomy" id="92902"/>
    <lineage>
        <taxon>Eukaryota</taxon>
        <taxon>Fungi</taxon>
        <taxon>Dikarya</taxon>
        <taxon>Ascomycota</taxon>
        <taxon>Pezizomycotina</taxon>
        <taxon>Sordariomycetes</taxon>
        <taxon>Sordariomycetidae</taxon>
        <taxon>Sordariales</taxon>
        <taxon>Lasiosphaeriaceae</taxon>
        <taxon>Lasiosphaeria</taxon>
    </lineage>
</organism>